<evidence type="ECO:0000313" key="2">
    <source>
        <dbReference type="EMBL" id="KIX00851.1"/>
    </source>
</evidence>
<organism evidence="2 3">
    <name type="scientific">Rhinocladiella mackenziei CBS 650.93</name>
    <dbReference type="NCBI Taxonomy" id="1442369"/>
    <lineage>
        <taxon>Eukaryota</taxon>
        <taxon>Fungi</taxon>
        <taxon>Dikarya</taxon>
        <taxon>Ascomycota</taxon>
        <taxon>Pezizomycotina</taxon>
        <taxon>Eurotiomycetes</taxon>
        <taxon>Chaetothyriomycetidae</taxon>
        <taxon>Chaetothyriales</taxon>
        <taxon>Herpotrichiellaceae</taxon>
        <taxon>Rhinocladiella</taxon>
    </lineage>
</organism>
<protein>
    <recommendedName>
        <fullName evidence="1">DUF427 domain-containing protein</fullName>
    </recommendedName>
</protein>
<proteinExistence type="predicted"/>
<keyword evidence="3" id="KW-1185">Reference proteome</keyword>
<feature type="domain" description="DUF427" evidence="1">
    <location>
        <begin position="30"/>
        <end position="71"/>
    </location>
</feature>
<name>A0A0D2IC70_9EURO</name>
<sequence length="263" mass="29847">MSDLADLASKLFNANLDFQPKIVPTGKRVRGILNGKFIFDTTEAKLVWEHKYFPQYWIPRSDFLDTATFTDNKPLSGIQSSTSQLSVGEKSVPTLLVPDSSNSDLAGLVKIDFKALDAWYEEQSQICYHPKDPFHRVDILPTGRHVRVEIDGVCIADTSKEGGVMSLWETGFPARWYLPRTAVKWEYLTPSETHTGCPYKGEASYYNAVVNGKEYKDVVWWYKNPIVESTLIMGMLCFYPDKVDTWVDGKAIEKIGMPNMKKV</sequence>
<reference evidence="2 3" key="1">
    <citation type="submission" date="2015-01" db="EMBL/GenBank/DDBJ databases">
        <title>The Genome Sequence of Rhinocladiella mackenzie CBS 650.93.</title>
        <authorList>
            <consortium name="The Broad Institute Genomics Platform"/>
            <person name="Cuomo C."/>
            <person name="de Hoog S."/>
            <person name="Gorbushina A."/>
            <person name="Stielow B."/>
            <person name="Teixiera M."/>
            <person name="Abouelleil A."/>
            <person name="Chapman S.B."/>
            <person name="Priest M."/>
            <person name="Young S.K."/>
            <person name="Wortman J."/>
            <person name="Nusbaum C."/>
            <person name="Birren B."/>
        </authorList>
    </citation>
    <scope>NUCLEOTIDE SEQUENCE [LARGE SCALE GENOMIC DNA]</scope>
    <source>
        <strain evidence="2 3">CBS 650.93</strain>
    </source>
</reference>
<dbReference type="Gene3D" id="2.170.150.40">
    <property type="entry name" value="Domain of unknown function (DUF427)"/>
    <property type="match status" value="2"/>
</dbReference>
<dbReference type="AlphaFoldDB" id="A0A0D2IC70"/>
<dbReference type="Pfam" id="PF04248">
    <property type="entry name" value="NTP_transf_9"/>
    <property type="match status" value="2"/>
</dbReference>
<feature type="domain" description="DUF427" evidence="1">
    <location>
        <begin position="146"/>
        <end position="241"/>
    </location>
</feature>
<evidence type="ECO:0000313" key="3">
    <source>
        <dbReference type="Proteomes" id="UP000053617"/>
    </source>
</evidence>
<dbReference type="RefSeq" id="XP_013267987.1">
    <property type="nucleotide sequence ID" value="XM_013412533.1"/>
</dbReference>
<dbReference type="HOGENOM" id="CLU_059611_1_1_1"/>
<dbReference type="InterPro" id="IPR038694">
    <property type="entry name" value="DUF427_sf"/>
</dbReference>
<dbReference type="STRING" id="1442369.A0A0D2IC70"/>
<dbReference type="GeneID" id="25297987"/>
<accession>A0A0D2IC70</accession>
<dbReference type="PANTHER" id="PTHR34310:SF9">
    <property type="entry name" value="BLR5716 PROTEIN"/>
    <property type="match status" value="1"/>
</dbReference>
<evidence type="ECO:0000259" key="1">
    <source>
        <dbReference type="Pfam" id="PF04248"/>
    </source>
</evidence>
<dbReference type="PANTHER" id="PTHR34310">
    <property type="entry name" value="DUF427 DOMAIN PROTEIN (AFU_ORTHOLOGUE AFUA_3G02220)"/>
    <property type="match status" value="1"/>
</dbReference>
<dbReference type="OrthoDB" id="18996at2759"/>
<gene>
    <name evidence="2" type="ORF">Z518_09916</name>
</gene>
<dbReference type="VEuPathDB" id="FungiDB:Z518_09916"/>
<dbReference type="InterPro" id="IPR007361">
    <property type="entry name" value="DUF427"/>
</dbReference>
<dbReference type="EMBL" id="KN847482">
    <property type="protein sequence ID" value="KIX00851.1"/>
    <property type="molecule type" value="Genomic_DNA"/>
</dbReference>
<dbReference type="Proteomes" id="UP000053617">
    <property type="component" value="Unassembled WGS sequence"/>
</dbReference>